<dbReference type="Gene3D" id="2.60.120.10">
    <property type="entry name" value="Jelly Rolls"/>
    <property type="match status" value="2"/>
</dbReference>
<accession>A0A1I6J5P2</accession>
<dbReference type="Pfam" id="PF20511">
    <property type="entry name" value="PMI_typeI_cat"/>
    <property type="match status" value="1"/>
</dbReference>
<dbReference type="InterPro" id="IPR011051">
    <property type="entry name" value="RmlC_Cupin_sf"/>
</dbReference>
<keyword evidence="7" id="KW-0413">Isomerase</keyword>
<keyword evidence="1" id="KW-0479">Metal-binding</keyword>
<dbReference type="EMBL" id="FOZC01000005">
    <property type="protein sequence ID" value="SFR74258.1"/>
    <property type="molecule type" value="Genomic_DNA"/>
</dbReference>
<name>A0A1I6J5P2_9FIRM</name>
<dbReference type="InterPro" id="IPR014710">
    <property type="entry name" value="RmlC-like_jellyroll"/>
</dbReference>
<dbReference type="RefSeq" id="WP_051684844.1">
    <property type="nucleotide sequence ID" value="NZ_FOZC01000005.1"/>
</dbReference>
<dbReference type="InterPro" id="IPR051804">
    <property type="entry name" value="Carb_Metab_Reg_Kinase/Isom"/>
</dbReference>
<dbReference type="PANTHER" id="PTHR42742">
    <property type="entry name" value="TRANSCRIPTIONAL REPRESSOR MPRA"/>
    <property type="match status" value="1"/>
</dbReference>
<reference evidence="7 8" key="1">
    <citation type="submission" date="2016-10" db="EMBL/GenBank/DDBJ databases">
        <authorList>
            <person name="de Groot N.N."/>
        </authorList>
    </citation>
    <scope>NUCLEOTIDE SEQUENCE [LARGE SCALE GENOMIC DNA]</scope>
    <source>
        <strain evidence="7 8">F</strain>
    </source>
</reference>
<dbReference type="CDD" id="cd07010">
    <property type="entry name" value="cupin_PMI_type_I_N_bac"/>
    <property type="match status" value="1"/>
</dbReference>
<dbReference type="GO" id="GO:0004476">
    <property type="term" value="F:mannose-6-phosphate isomerase activity"/>
    <property type="evidence" value="ECO:0007669"/>
    <property type="project" value="InterPro"/>
</dbReference>
<sequence length="375" mass="42039">MMQMAGRKTLLFMKPFLKEVLWGGTALRDRFGYDIPGDHTGEAWVISGHPAGPSVVADGEYAGMTLAELWREHGELFGRKKEEPEREHDDSFPLLIKLIDAGDDLSIQVHPDDIYAREHENGSRGKTECWYVVDCREDADIIIGHHARSKEELKRMIAEKRWSDLLCVRPVKKGDFFYIPSGTVHAIRKGTILLEVQQSCDLTYRLYDYDRLQNGKPRELHLEKAEDVITCPQSLTETRQSPVHIPGGERQILVDSETFTVEKWTIRTKHETDAVDTADETDDADKIEAAEETGAADKTDAVDETVAADKTDDADEVRIADEKWKNNDSFLLCDIIEGTGRICGRGVKAGDHFIVPSGFGDLAASGDMTMIVSYV</sequence>
<evidence type="ECO:0000256" key="2">
    <source>
        <dbReference type="ARBA" id="ARBA00022833"/>
    </source>
</evidence>
<evidence type="ECO:0000313" key="8">
    <source>
        <dbReference type="Proteomes" id="UP000214760"/>
    </source>
</evidence>
<evidence type="ECO:0000256" key="4">
    <source>
        <dbReference type="ARBA" id="ARBA00030762"/>
    </source>
</evidence>
<dbReference type="AlphaFoldDB" id="A0A1I6J5P2"/>
<evidence type="ECO:0000256" key="3">
    <source>
        <dbReference type="ARBA" id="ARBA00029741"/>
    </source>
</evidence>
<organism evidence="7 8">
    <name type="scientific">[Clostridium] aminophilum</name>
    <dbReference type="NCBI Taxonomy" id="1526"/>
    <lineage>
        <taxon>Bacteria</taxon>
        <taxon>Bacillati</taxon>
        <taxon>Bacillota</taxon>
        <taxon>Clostridia</taxon>
        <taxon>Lachnospirales</taxon>
        <taxon>Lachnospiraceae</taxon>
    </lineage>
</organism>
<dbReference type="GO" id="GO:0008270">
    <property type="term" value="F:zinc ion binding"/>
    <property type="evidence" value="ECO:0007669"/>
    <property type="project" value="InterPro"/>
</dbReference>
<dbReference type="InterPro" id="IPR049071">
    <property type="entry name" value="MPI_cupin_dom"/>
</dbReference>
<proteinExistence type="predicted"/>
<keyword evidence="2" id="KW-0862">Zinc</keyword>
<evidence type="ECO:0000313" key="7">
    <source>
        <dbReference type="EMBL" id="SFR74258.1"/>
    </source>
</evidence>
<feature type="domain" description="Mannose-6-phosphate isomerase cupin" evidence="6">
    <location>
        <begin position="322"/>
        <end position="375"/>
    </location>
</feature>
<dbReference type="Pfam" id="PF21621">
    <property type="entry name" value="MPI_cupin_dom"/>
    <property type="match status" value="1"/>
</dbReference>
<feature type="domain" description="Phosphomannose isomerase type I catalytic" evidence="5">
    <location>
        <begin position="13"/>
        <end position="115"/>
    </location>
</feature>
<evidence type="ECO:0000256" key="1">
    <source>
        <dbReference type="ARBA" id="ARBA00022723"/>
    </source>
</evidence>
<protein>
    <recommendedName>
        <fullName evidence="3">Phosphohexomutase</fullName>
    </recommendedName>
    <alternativeName>
        <fullName evidence="4">Phosphomannose isomerase</fullName>
    </alternativeName>
</protein>
<evidence type="ECO:0000259" key="5">
    <source>
        <dbReference type="Pfam" id="PF20511"/>
    </source>
</evidence>
<dbReference type="Proteomes" id="UP000214760">
    <property type="component" value="Unassembled WGS sequence"/>
</dbReference>
<dbReference type="PANTHER" id="PTHR42742:SF3">
    <property type="entry name" value="FRUCTOKINASE"/>
    <property type="match status" value="1"/>
</dbReference>
<dbReference type="InterPro" id="IPR046457">
    <property type="entry name" value="PMI_typeI_cat"/>
</dbReference>
<evidence type="ECO:0000259" key="6">
    <source>
        <dbReference type="Pfam" id="PF21621"/>
    </source>
</evidence>
<gene>
    <name evidence="7" type="ORF">SAMN02910262_01225</name>
</gene>
<dbReference type="SUPFAM" id="SSF51182">
    <property type="entry name" value="RmlC-like cupins"/>
    <property type="match status" value="2"/>
</dbReference>